<evidence type="ECO:0000313" key="2">
    <source>
        <dbReference type="EMBL" id="KAA0048316.1"/>
    </source>
</evidence>
<evidence type="ECO:0000313" key="5">
    <source>
        <dbReference type="Proteomes" id="UP000321947"/>
    </source>
</evidence>
<proteinExistence type="predicted"/>
<sequence>MAGKSNKLKNRKGAHHAPNSSEVVVCSGASKDVNNALESKAELVESAEESSDIKADIKESETATPESQPKQGSYLHD</sequence>
<evidence type="ECO:0000313" key="4">
    <source>
        <dbReference type="Proteomes" id="UP000321393"/>
    </source>
</evidence>
<feature type="compositionally biased region" description="Polar residues" evidence="1">
    <location>
        <begin position="62"/>
        <end position="71"/>
    </location>
</feature>
<evidence type="ECO:0000256" key="1">
    <source>
        <dbReference type="SAM" id="MobiDB-lite"/>
    </source>
</evidence>
<accession>A0A5D3CFT8</accession>
<feature type="region of interest" description="Disordered" evidence="1">
    <location>
        <begin position="1"/>
        <end position="24"/>
    </location>
</feature>
<protein>
    <submittedName>
        <fullName evidence="3">Clustered mitochondria protein</fullName>
    </submittedName>
</protein>
<organism evidence="3 5">
    <name type="scientific">Cucumis melo var. makuwa</name>
    <name type="common">Oriental melon</name>
    <dbReference type="NCBI Taxonomy" id="1194695"/>
    <lineage>
        <taxon>Eukaryota</taxon>
        <taxon>Viridiplantae</taxon>
        <taxon>Streptophyta</taxon>
        <taxon>Embryophyta</taxon>
        <taxon>Tracheophyta</taxon>
        <taxon>Spermatophyta</taxon>
        <taxon>Magnoliopsida</taxon>
        <taxon>eudicotyledons</taxon>
        <taxon>Gunneridae</taxon>
        <taxon>Pentapetalae</taxon>
        <taxon>rosids</taxon>
        <taxon>fabids</taxon>
        <taxon>Cucurbitales</taxon>
        <taxon>Cucurbitaceae</taxon>
        <taxon>Benincaseae</taxon>
        <taxon>Cucumis</taxon>
    </lineage>
</organism>
<feature type="compositionally biased region" description="Basic and acidic residues" evidence="1">
    <location>
        <begin position="51"/>
        <end position="61"/>
    </location>
</feature>
<dbReference type="EMBL" id="SSTE01012924">
    <property type="protein sequence ID" value="KAA0048316.1"/>
    <property type="molecule type" value="Genomic_DNA"/>
</dbReference>
<comment type="caution">
    <text evidence="3">The sequence shown here is derived from an EMBL/GenBank/DDBJ whole genome shotgun (WGS) entry which is preliminary data.</text>
</comment>
<dbReference type="AlphaFoldDB" id="A0A5D3CFT8"/>
<dbReference type="Proteomes" id="UP000321393">
    <property type="component" value="Unassembled WGS sequence"/>
</dbReference>
<evidence type="ECO:0000313" key="3">
    <source>
        <dbReference type="EMBL" id="TYK10661.1"/>
    </source>
</evidence>
<gene>
    <name evidence="3" type="ORF">E5676_scaffold25G00230</name>
    <name evidence="2" type="ORF">E6C27_scaffold264G00270</name>
</gene>
<dbReference type="EMBL" id="SSTD01011069">
    <property type="protein sequence ID" value="TYK10661.1"/>
    <property type="molecule type" value="Genomic_DNA"/>
</dbReference>
<dbReference type="Proteomes" id="UP000321947">
    <property type="component" value="Unassembled WGS sequence"/>
</dbReference>
<name>A0A5D3CFT8_CUCMM</name>
<reference evidence="4 5" key="1">
    <citation type="submission" date="2019-08" db="EMBL/GenBank/DDBJ databases">
        <title>Draft genome sequences of two oriental melons (Cucumis melo L. var makuwa).</title>
        <authorList>
            <person name="Kwon S.-Y."/>
        </authorList>
    </citation>
    <scope>NUCLEOTIDE SEQUENCE [LARGE SCALE GENOMIC DNA]</scope>
    <source>
        <strain evidence="5">cv. Chang Bougi</strain>
        <strain evidence="4">cv. SW 3</strain>
        <tissue evidence="3">Leaf</tissue>
    </source>
</reference>
<feature type="compositionally biased region" description="Basic residues" evidence="1">
    <location>
        <begin position="1"/>
        <end position="15"/>
    </location>
</feature>
<feature type="region of interest" description="Disordered" evidence="1">
    <location>
        <begin position="40"/>
        <end position="77"/>
    </location>
</feature>